<evidence type="ECO:0000256" key="4">
    <source>
        <dbReference type="ARBA" id="ARBA00023315"/>
    </source>
</evidence>
<dbReference type="InterPro" id="IPR018357">
    <property type="entry name" value="Hexapep_transf_CS"/>
</dbReference>
<accession>A0A261F8Z4</accession>
<comment type="similarity">
    <text evidence="1 5">Belongs to the transferase hexapeptide repeat family.</text>
</comment>
<dbReference type="InterPro" id="IPR011004">
    <property type="entry name" value="Trimer_LpxA-like_sf"/>
</dbReference>
<evidence type="ECO:0000259" key="6">
    <source>
        <dbReference type="SMART" id="SM01266"/>
    </source>
</evidence>
<dbReference type="Gene3D" id="2.160.10.10">
    <property type="entry name" value="Hexapeptide repeat proteins"/>
    <property type="match status" value="1"/>
</dbReference>
<evidence type="ECO:0000313" key="7">
    <source>
        <dbReference type="EMBL" id="OZG55548.1"/>
    </source>
</evidence>
<evidence type="ECO:0000256" key="3">
    <source>
        <dbReference type="ARBA" id="ARBA00022737"/>
    </source>
</evidence>
<evidence type="ECO:0000256" key="2">
    <source>
        <dbReference type="ARBA" id="ARBA00022679"/>
    </source>
</evidence>
<dbReference type="AlphaFoldDB" id="A0A261F8Z4"/>
<dbReference type="RefSeq" id="WP_211279454.1">
    <property type="nucleotide sequence ID" value="NZ_MWWV01000019.1"/>
</dbReference>
<keyword evidence="4 5" id="KW-0012">Acyltransferase</keyword>
<proteinExistence type="inferred from homology"/>
<dbReference type="SUPFAM" id="SSF51161">
    <property type="entry name" value="Trimeric LpxA-like enzymes"/>
    <property type="match status" value="1"/>
</dbReference>
<dbReference type="Pfam" id="PF00132">
    <property type="entry name" value="Hexapep"/>
    <property type="match status" value="1"/>
</dbReference>
<keyword evidence="8" id="KW-1185">Reference proteome</keyword>
<protein>
    <recommendedName>
        <fullName evidence="5">Acetyltransferase</fullName>
        <ecNumber evidence="5">2.3.1.-</ecNumber>
    </recommendedName>
</protein>
<dbReference type="GO" id="GO:0008870">
    <property type="term" value="F:galactoside O-acetyltransferase activity"/>
    <property type="evidence" value="ECO:0007669"/>
    <property type="project" value="TreeGrafter"/>
</dbReference>
<feature type="domain" description="Maltose/galactoside acetyltransferase" evidence="6">
    <location>
        <begin position="13"/>
        <end position="67"/>
    </location>
</feature>
<name>A0A261F8Z4_9BIFI</name>
<comment type="caution">
    <text evidence="7">The sequence shown here is derived from an EMBL/GenBank/DDBJ whole genome shotgun (WGS) entry which is preliminary data.</text>
</comment>
<evidence type="ECO:0000256" key="1">
    <source>
        <dbReference type="ARBA" id="ARBA00007274"/>
    </source>
</evidence>
<dbReference type="Pfam" id="PF12464">
    <property type="entry name" value="Mac"/>
    <property type="match status" value="1"/>
</dbReference>
<reference evidence="7 8" key="1">
    <citation type="journal article" date="2017" name="BMC Genomics">
        <title>Comparative genomic and phylogenomic analyses of the Bifidobacteriaceae family.</title>
        <authorList>
            <person name="Lugli G.A."/>
            <person name="Milani C."/>
            <person name="Turroni F."/>
            <person name="Duranti S."/>
            <person name="Mancabelli L."/>
            <person name="Mangifesta M."/>
            <person name="Ferrario C."/>
            <person name="Modesto M."/>
            <person name="Mattarelli P."/>
            <person name="Jiri K."/>
            <person name="van Sinderen D."/>
            <person name="Ventura M."/>
        </authorList>
    </citation>
    <scope>NUCLEOTIDE SEQUENCE [LARGE SCALE GENOMIC DNA]</scope>
    <source>
        <strain evidence="7 8">DSM 100201</strain>
    </source>
</reference>
<dbReference type="EMBL" id="MWWV01000019">
    <property type="protein sequence ID" value="OZG55548.1"/>
    <property type="molecule type" value="Genomic_DNA"/>
</dbReference>
<dbReference type="CDD" id="cd03357">
    <property type="entry name" value="LbH_MAT_GAT"/>
    <property type="match status" value="1"/>
</dbReference>
<keyword evidence="3" id="KW-0677">Repeat</keyword>
<dbReference type="Proteomes" id="UP000216444">
    <property type="component" value="Unassembled WGS sequence"/>
</dbReference>
<dbReference type="InterPro" id="IPR024688">
    <property type="entry name" value="Mac_dom"/>
</dbReference>
<dbReference type="PROSITE" id="PS00101">
    <property type="entry name" value="HEXAPEP_TRANSFERASES"/>
    <property type="match status" value="1"/>
</dbReference>
<dbReference type="InterPro" id="IPR039369">
    <property type="entry name" value="LacA-like"/>
</dbReference>
<dbReference type="SMART" id="SM01266">
    <property type="entry name" value="Mac"/>
    <property type="match status" value="1"/>
</dbReference>
<evidence type="ECO:0000256" key="5">
    <source>
        <dbReference type="RuleBase" id="RU367021"/>
    </source>
</evidence>
<organism evidence="7 8">
    <name type="scientific">Bifidobacterium tissieri</name>
    <dbReference type="NCBI Taxonomy" id="1630162"/>
    <lineage>
        <taxon>Bacteria</taxon>
        <taxon>Bacillati</taxon>
        <taxon>Actinomycetota</taxon>
        <taxon>Actinomycetes</taxon>
        <taxon>Bifidobacteriales</taxon>
        <taxon>Bifidobacteriaceae</taxon>
        <taxon>Bifidobacterium</taxon>
    </lineage>
</organism>
<evidence type="ECO:0000313" key="8">
    <source>
        <dbReference type="Proteomes" id="UP000216444"/>
    </source>
</evidence>
<sequence>MHDGRETDDMNNVARRDAGLPYHYDDPAIMDGQLAWQGKLWEYNQTKPTEQYCRAELLADMCAKVGEGVHIETPLHANNGCRRVHLGKGIYINAFMSMVDDAEIWIGDYAMFGPSVTIATAGHPILPVMREHHYTYALPVHIGRNVWVGSNVSILPGVTIGDNSVIGAGSVVTRDIPSNVVAMGVPCTVKRPIGEHDREYYWHDRRLDVTE</sequence>
<dbReference type="PANTHER" id="PTHR43017">
    <property type="entry name" value="GALACTOSIDE O-ACETYLTRANSFERASE"/>
    <property type="match status" value="1"/>
</dbReference>
<keyword evidence="2 5" id="KW-0808">Transferase</keyword>
<dbReference type="EC" id="2.3.1.-" evidence="5"/>
<dbReference type="PANTHER" id="PTHR43017:SF1">
    <property type="entry name" value="ACETYLTRANSFERASE YJL218W-RELATED"/>
    <property type="match status" value="1"/>
</dbReference>
<dbReference type="InterPro" id="IPR001451">
    <property type="entry name" value="Hexapep"/>
</dbReference>
<gene>
    <name evidence="7" type="ORF">BTIS_2125</name>
</gene>